<dbReference type="RefSeq" id="WP_370596103.1">
    <property type="nucleotide sequence ID" value="NZ_JALBUR010000014.1"/>
</dbReference>
<evidence type="ECO:0000313" key="5">
    <source>
        <dbReference type="Proteomes" id="UP001286174"/>
    </source>
</evidence>
<evidence type="ECO:0000256" key="1">
    <source>
        <dbReference type="ARBA" id="ARBA00022679"/>
    </source>
</evidence>
<dbReference type="InterPro" id="IPR016181">
    <property type="entry name" value="Acyl_CoA_acyltransferase"/>
</dbReference>
<protein>
    <submittedName>
        <fullName evidence="4">GNAT family N-acetyltransferase</fullName>
    </submittedName>
</protein>
<dbReference type="EMBL" id="JALBUR010000014">
    <property type="protein sequence ID" value="MDX8419804.1"/>
    <property type="molecule type" value="Genomic_DNA"/>
</dbReference>
<reference evidence="4 5" key="1">
    <citation type="submission" date="2022-03" db="EMBL/GenBank/DDBJ databases">
        <title>Novel taxa within the pig intestine.</title>
        <authorList>
            <person name="Wylensek D."/>
            <person name="Bishof K."/>
            <person name="Afrizal A."/>
            <person name="Clavel T."/>
        </authorList>
    </citation>
    <scope>NUCLEOTIDE SEQUENCE [LARGE SCALE GENOMIC DNA]</scope>
    <source>
        <strain evidence="4 5">CLA-KB-P133</strain>
    </source>
</reference>
<evidence type="ECO:0000313" key="4">
    <source>
        <dbReference type="EMBL" id="MDX8419804.1"/>
    </source>
</evidence>
<dbReference type="InterPro" id="IPR050832">
    <property type="entry name" value="Bact_Acetyltransf"/>
</dbReference>
<dbReference type="GO" id="GO:0016747">
    <property type="term" value="F:acyltransferase activity, transferring groups other than amino-acyl groups"/>
    <property type="evidence" value="ECO:0007669"/>
    <property type="project" value="InterPro"/>
</dbReference>
<accession>A0AB35U8N7</accession>
<keyword evidence="2" id="KW-0012">Acyltransferase</keyword>
<dbReference type="SUPFAM" id="SSF55729">
    <property type="entry name" value="Acyl-CoA N-acyltransferases (Nat)"/>
    <property type="match status" value="1"/>
</dbReference>
<dbReference type="CDD" id="cd04301">
    <property type="entry name" value="NAT_SF"/>
    <property type="match status" value="1"/>
</dbReference>
<feature type="domain" description="N-acetyltransferase" evidence="3">
    <location>
        <begin position="1"/>
        <end position="161"/>
    </location>
</feature>
<dbReference type="Gene3D" id="3.40.630.30">
    <property type="match status" value="1"/>
</dbReference>
<organism evidence="4 5">
    <name type="scientific">Grylomicrobium aquisgranensis</name>
    <dbReference type="NCBI Taxonomy" id="2926318"/>
    <lineage>
        <taxon>Bacteria</taxon>
        <taxon>Bacillati</taxon>
        <taxon>Bacillota</taxon>
        <taxon>Erysipelotrichia</taxon>
        <taxon>Erysipelotrichales</taxon>
        <taxon>Erysipelotrichaceae</taxon>
        <taxon>Grylomicrobium</taxon>
    </lineage>
</organism>
<proteinExistence type="predicted"/>
<dbReference type="PANTHER" id="PTHR43877">
    <property type="entry name" value="AMINOALKYLPHOSPHONATE N-ACETYLTRANSFERASE-RELATED-RELATED"/>
    <property type="match status" value="1"/>
</dbReference>
<sequence length="161" mass="18827">MKIRRAEEKDIPAVEKLLNEVLKIHAGIRPDIFIAGTTKYTPEELKKMFADEKYLIYVAVDDRDEVLGYAFCRKESRPFSHNMVQFTSLFIDDLCVDARARGMHVGQRLFEHVKQEARKLGCYEVTLNVWQGNDSAIAFYQKMGLKVQEMRMEYILDDQKK</sequence>
<name>A0AB35U8N7_9FIRM</name>
<evidence type="ECO:0000259" key="3">
    <source>
        <dbReference type="PROSITE" id="PS51186"/>
    </source>
</evidence>
<dbReference type="PROSITE" id="PS51186">
    <property type="entry name" value="GNAT"/>
    <property type="match status" value="1"/>
</dbReference>
<dbReference type="AlphaFoldDB" id="A0AB35U8N7"/>
<evidence type="ECO:0000256" key="2">
    <source>
        <dbReference type="ARBA" id="ARBA00023315"/>
    </source>
</evidence>
<dbReference type="Pfam" id="PF00583">
    <property type="entry name" value="Acetyltransf_1"/>
    <property type="match status" value="1"/>
</dbReference>
<keyword evidence="5" id="KW-1185">Reference proteome</keyword>
<dbReference type="InterPro" id="IPR000182">
    <property type="entry name" value="GNAT_dom"/>
</dbReference>
<dbReference type="Proteomes" id="UP001286174">
    <property type="component" value="Unassembled WGS sequence"/>
</dbReference>
<gene>
    <name evidence="4" type="ORF">MOZ60_06810</name>
</gene>
<keyword evidence="1" id="KW-0808">Transferase</keyword>
<comment type="caution">
    <text evidence="4">The sequence shown here is derived from an EMBL/GenBank/DDBJ whole genome shotgun (WGS) entry which is preliminary data.</text>
</comment>